<evidence type="ECO:0000256" key="6">
    <source>
        <dbReference type="ARBA" id="ARBA00023242"/>
    </source>
</evidence>
<comment type="subcellular location">
    <subcellularLocation>
        <location evidence="1">Nucleus</location>
    </subcellularLocation>
</comment>
<reference evidence="9" key="1">
    <citation type="journal article" date="2019" name="Database">
        <title>The radish genome database (RadishGD): an integrated information resource for radish genomics.</title>
        <authorList>
            <person name="Yu H.J."/>
            <person name="Baek S."/>
            <person name="Lee Y.J."/>
            <person name="Cho A."/>
            <person name="Mun J.H."/>
        </authorList>
    </citation>
    <scope>NUCLEOTIDE SEQUENCE [LARGE SCALE GENOMIC DNA]</scope>
    <source>
        <strain evidence="9">cv. WK10039</strain>
    </source>
</reference>
<dbReference type="GO" id="GO:0003677">
    <property type="term" value="F:DNA binding"/>
    <property type="evidence" value="ECO:0007669"/>
    <property type="project" value="UniProtKB-KW"/>
</dbReference>
<name>A0A6J0JAL7_RAPSA</name>
<keyword evidence="6" id="KW-0539">Nucleus</keyword>
<dbReference type="GO" id="GO:0003700">
    <property type="term" value="F:DNA-binding transcription factor activity"/>
    <property type="evidence" value="ECO:0007669"/>
    <property type="project" value="InterPro"/>
</dbReference>
<dbReference type="KEGG" id="rsz:108805210"/>
<dbReference type="InterPro" id="IPR046347">
    <property type="entry name" value="bZIP_sf"/>
</dbReference>
<keyword evidence="3" id="KW-0805">Transcription regulation</keyword>
<evidence type="ECO:0000256" key="2">
    <source>
        <dbReference type="ARBA" id="ARBA00007163"/>
    </source>
</evidence>
<evidence type="ECO:0000313" key="9">
    <source>
        <dbReference type="Proteomes" id="UP000504610"/>
    </source>
</evidence>
<feature type="domain" description="BZIP" evidence="8">
    <location>
        <begin position="232"/>
        <end position="286"/>
    </location>
</feature>
<dbReference type="InterPro" id="IPR020983">
    <property type="entry name" value="Basic_leucine-zipper_C"/>
</dbReference>
<dbReference type="GO" id="GO:0005634">
    <property type="term" value="C:nucleus"/>
    <property type="evidence" value="ECO:0007669"/>
    <property type="project" value="UniProtKB-SubCell"/>
</dbReference>
<evidence type="ECO:0000256" key="5">
    <source>
        <dbReference type="ARBA" id="ARBA00023163"/>
    </source>
</evidence>
<feature type="compositionally biased region" description="Polar residues" evidence="7">
    <location>
        <begin position="149"/>
        <end position="158"/>
    </location>
</feature>
<accession>A0A6J0JAL7</accession>
<evidence type="ECO:0000256" key="4">
    <source>
        <dbReference type="ARBA" id="ARBA00023125"/>
    </source>
</evidence>
<evidence type="ECO:0000313" key="10">
    <source>
        <dbReference type="RefSeq" id="XP_018432693.1"/>
    </source>
</evidence>
<feature type="compositionally biased region" description="Acidic residues" evidence="7">
    <location>
        <begin position="212"/>
        <end position="226"/>
    </location>
</feature>
<organism evidence="9 10">
    <name type="scientific">Raphanus sativus</name>
    <name type="common">Radish</name>
    <name type="synonym">Raphanus raphanistrum var. sativus</name>
    <dbReference type="NCBI Taxonomy" id="3726"/>
    <lineage>
        <taxon>Eukaryota</taxon>
        <taxon>Viridiplantae</taxon>
        <taxon>Streptophyta</taxon>
        <taxon>Embryophyta</taxon>
        <taxon>Tracheophyta</taxon>
        <taxon>Spermatophyta</taxon>
        <taxon>Magnoliopsida</taxon>
        <taxon>eudicotyledons</taxon>
        <taxon>Gunneridae</taxon>
        <taxon>Pentapetalae</taxon>
        <taxon>rosids</taxon>
        <taxon>malvids</taxon>
        <taxon>Brassicales</taxon>
        <taxon>Brassicaceae</taxon>
        <taxon>Brassiceae</taxon>
        <taxon>Raphanus</taxon>
    </lineage>
</organism>
<dbReference type="InterPro" id="IPR004827">
    <property type="entry name" value="bZIP"/>
</dbReference>
<evidence type="ECO:0000256" key="3">
    <source>
        <dbReference type="ARBA" id="ARBA00023015"/>
    </source>
</evidence>
<dbReference type="FunFam" id="1.20.5.170:FF:000020">
    <property type="entry name" value="BZIP transcription factor"/>
    <property type="match status" value="1"/>
</dbReference>
<dbReference type="Pfam" id="PF00170">
    <property type="entry name" value="bZIP_1"/>
    <property type="match status" value="1"/>
</dbReference>
<feature type="region of interest" description="Disordered" evidence="7">
    <location>
        <begin position="142"/>
        <end position="261"/>
    </location>
</feature>
<reference evidence="10" key="2">
    <citation type="submission" date="2025-08" db="UniProtKB">
        <authorList>
            <consortium name="RefSeq"/>
        </authorList>
    </citation>
    <scope>IDENTIFICATION</scope>
    <source>
        <tissue evidence="10">Leaf</tissue>
    </source>
</reference>
<dbReference type="PROSITE" id="PS50217">
    <property type="entry name" value="BZIP"/>
    <property type="match status" value="1"/>
</dbReference>
<dbReference type="Gene3D" id="1.20.5.170">
    <property type="match status" value="1"/>
</dbReference>
<feature type="compositionally biased region" description="Polar residues" evidence="7">
    <location>
        <begin position="165"/>
        <end position="190"/>
    </location>
</feature>
<dbReference type="AlphaFoldDB" id="A0A6J0JAL7"/>
<evidence type="ECO:0000256" key="1">
    <source>
        <dbReference type="ARBA" id="ARBA00004123"/>
    </source>
</evidence>
<comment type="similarity">
    <text evidence="2">Belongs to the bZIP family.</text>
</comment>
<keyword evidence="5" id="KW-0804">Transcription</keyword>
<dbReference type="PROSITE" id="PS00036">
    <property type="entry name" value="BZIP_BASIC"/>
    <property type="match status" value="1"/>
</dbReference>
<evidence type="ECO:0000259" key="8">
    <source>
        <dbReference type="PROSITE" id="PS50217"/>
    </source>
</evidence>
<dbReference type="PANTHER" id="PTHR46408">
    <property type="entry name" value="BASIC LEUCINE ZIPPER 63"/>
    <property type="match status" value="1"/>
</dbReference>
<protein>
    <submittedName>
        <fullName evidence="10">Basic leucine zipper 25</fullName>
    </submittedName>
</protein>
<dbReference type="GeneID" id="108805210"/>
<dbReference type="RefSeq" id="XP_018432693.1">
    <property type="nucleotide sequence ID" value="XM_018577191.2"/>
</dbReference>
<feature type="compositionally biased region" description="Polar residues" evidence="7">
    <location>
        <begin position="54"/>
        <end position="63"/>
    </location>
</feature>
<dbReference type="GO" id="GO:0046983">
    <property type="term" value="F:protein dimerization activity"/>
    <property type="evidence" value="ECO:0007669"/>
    <property type="project" value="UniProtKB-ARBA"/>
</dbReference>
<dbReference type="OrthoDB" id="664875at2759"/>
<dbReference type="SUPFAM" id="SSF57959">
    <property type="entry name" value="Leucine zipper domain"/>
    <property type="match status" value="1"/>
</dbReference>
<dbReference type="Proteomes" id="UP000504610">
    <property type="component" value="Chromosome 5"/>
</dbReference>
<sequence>MHIVFSVDDLTDSFWPPPPPEPSPSQQQNMPPDGMTRSQSEWAFQRLLREMSASDESPTTISVRSPPPPVHSEQSLSTVDETADVVEIQKPPPPRNPAVDDRNRARSSSDPLVSDCVDPNQFRAILQSKLEIACAAVARRVGAVKPEDSSASGVNQKLSPPPVGSQAQGSVVVAQTSPGASSVRSVPSTSVKKKPDVVVPARQTTSISSRDDSDDDDLDGDTETADNGDPTDVKRARRMLSNRESARRSRRRKQEQMNEFDTQVNQLRTEHSTLLGRLTDMNQKYDAAAVDNRILRADIETLRTKVKMAEETVKRVTGVNPLQWAGPNMGMPVNNTPRIPSTTGAGLAPNQRVEVNREGTPNLYEPMPHWNHKH</sequence>
<keyword evidence="4" id="KW-0238">DNA-binding</keyword>
<gene>
    <name evidence="10" type="primary">LOC108805210</name>
</gene>
<proteinExistence type="inferred from homology"/>
<dbReference type="PANTHER" id="PTHR46408:SF14">
    <property type="entry name" value="BASIC LEUCINE ZIPPER 25"/>
    <property type="match status" value="1"/>
</dbReference>
<dbReference type="Pfam" id="PF12498">
    <property type="entry name" value="bZIP_C"/>
    <property type="match status" value="1"/>
</dbReference>
<feature type="region of interest" description="Disordered" evidence="7">
    <location>
        <begin position="1"/>
        <end position="116"/>
    </location>
</feature>
<dbReference type="SMART" id="SM00338">
    <property type="entry name" value="BRLZ"/>
    <property type="match status" value="1"/>
</dbReference>
<keyword evidence="9" id="KW-1185">Reference proteome</keyword>
<evidence type="ECO:0000256" key="7">
    <source>
        <dbReference type="SAM" id="MobiDB-lite"/>
    </source>
</evidence>